<keyword evidence="3" id="KW-1185">Reference proteome</keyword>
<dbReference type="EMBL" id="ARXU01000003">
    <property type="protein sequence ID" value="KGD61909.1"/>
    <property type="molecule type" value="Genomic_DNA"/>
</dbReference>
<organism evidence="2 3">
    <name type="scientific">Alcanivorax jadensis T9</name>
    <dbReference type="NCBI Taxonomy" id="1177181"/>
    <lineage>
        <taxon>Bacteria</taxon>
        <taxon>Pseudomonadati</taxon>
        <taxon>Pseudomonadota</taxon>
        <taxon>Gammaproteobacteria</taxon>
        <taxon>Oceanospirillales</taxon>
        <taxon>Alcanivoracaceae</taxon>
        <taxon>Alcanivorax</taxon>
    </lineage>
</organism>
<keyword evidence="1" id="KW-0472">Membrane</keyword>
<evidence type="ECO:0008006" key="4">
    <source>
        <dbReference type="Google" id="ProtNLM"/>
    </source>
</evidence>
<feature type="transmembrane region" description="Helical" evidence="1">
    <location>
        <begin position="77"/>
        <end position="97"/>
    </location>
</feature>
<dbReference type="RefSeq" id="WP_035245897.1">
    <property type="nucleotide sequence ID" value="NZ_ARXU01000003.1"/>
</dbReference>
<sequence length="452" mass="50083">MPKALTLLLDFDDQYRRDVQQSHAFLHRRDRRFAQQQEEHKQPITVPAWLAVLHALNGQRRESGADPRLRHWRQARWVFAGLGTLLGVGFMLGLLWYDGSRQINLTLLIGLVALQLLLALFTSLQAWLGWQPWGSLLGPRQGDDPLAALRPALCARIAHTGGLLFAVSGLLTLLVLVVVQDLAFGWSTTLQTSADGYHQMVAALAQPWQSLWPAAVPSAELVSASQFYRLADTPADNPALLGTWWPFVLMLWLVYVLLPRLLLLMLAALQLRWQAGQALRAHPGWQGLFYRFETPWVETRGQEDSQPAPAAAQTVLSPLPDSATLIHWAGAAMEAPALLPRLSRDPAPLQRRAGGNNSLDEDAQVLEQTGARNQPVILITRGWEPPTGELSDFIVDARDHWPAATLLALVPLADEQGAALTDAGLLAQWQRFVDRQGDSQLLLCAPREQEPS</sequence>
<dbReference type="InterPro" id="IPR021296">
    <property type="entry name" value="DUF2868"/>
</dbReference>
<protein>
    <recommendedName>
        <fullName evidence="4">DUF2868 domain-containing protein</fullName>
    </recommendedName>
</protein>
<proteinExistence type="predicted"/>
<evidence type="ECO:0000313" key="3">
    <source>
        <dbReference type="Proteomes" id="UP000029443"/>
    </source>
</evidence>
<comment type="caution">
    <text evidence="2">The sequence shown here is derived from an EMBL/GenBank/DDBJ whole genome shotgun (WGS) entry which is preliminary data.</text>
</comment>
<keyword evidence="1" id="KW-0812">Transmembrane</keyword>
<gene>
    <name evidence="2" type="ORF">T9A_01118</name>
</gene>
<dbReference type="Pfam" id="PF11067">
    <property type="entry name" value="DUF2868"/>
    <property type="match status" value="1"/>
</dbReference>
<name>A0ABR4WEI8_9GAMM</name>
<evidence type="ECO:0000313" key="2">
    <source>
        <dbReference type="EMBL" id="KGD61909.1"/>
    </source>
</evidence>
<evidence type="ECO:0000256" key="1">
    <source>
        <dbReference type="SAM" id="Phobius"/>
    </source>
</evidence>
<keyword evidence="1" id="KW-1133">Transmembrane helix</keyword>
<feature type="transmembrane region" description="Helical" evidence="1">
    <location>
        <begin position="157"/>
        <end position="179"/>
    </location>
</feature>
<dbReference type="Proteomes" id="UP000029443">
    <property type="component" value="Unassembled WGS sequence"/>
</dbReference>
<reference evidence="2 3" key="1">
    <citation type="submission" date="2012-09" db="EMBL/GenBank/DDBJ databases">
        <title>Genome Sequence of alkane-degrading Bacterium Alcanivorax jadensis T9.</title>
        <authorList>
            <person name="Lai Q."/>
            <person name="Shao Z."/>
        </authorList>
    </citation>
    <scope>NUCLEOTIDE SEQUENCE [LARGE SCALE GENOMIC DNA]</scope>
    <source>
        <strain evidence="2 3">T9</strain>
    </source>
</reference>
<feature type="transmembrane region" description="Helical" evidence="1">
    <location>
        <begin position="244"/>
        <end position="269"/>
    </location>
</feature>
<accession>A0ABR4WEI8</accession>
<feature type="transmembrane region" description="Helical" evidence="1">
    <location>
        <begin position="103"/>
        <end position="130"/>
    </location>
</feature>